<organism evidence="1 2">
    <name type="scientific">Achromobacter anxifer</name>
    <dbReference type="NCBI Taxonomy" id="1287737"/>
    <lineage>
        <taxon>Bacteria</taxon>
        <taxon>Pseudomonadati</taxon>
        <taxon>Pseudomonadota</taxon>
        <taxon>Betaproteobacteria</taxon>
        <taxon>Burkholderiales</taxon>
        <taxon>Alcaligenaceae</taxon>
        <taxon>Achromobacter</taxon>
    </lineage>
</organism>
<evidence type="ECO:0000313" key="1">
    <source>
        <dbReference type="EMBL" id="CAB3928526.1"/>
    </source>
</evidence>
<dbReference type="EMBL" id="CADILG010000110">
    <property type="protein sequence ID" value="CAB3928526.1"/>
    <property type="molecule type" value="Genomic_DNA"/>
</dbReference>
<dbReference type="InterPro" id="IPR012340">
    <property type="entry name" value="NA-bd_OB-fold"/>
</dbReference>
<dbReference type="RefSeq" id="WP_175211774.1">
    <property type="nucleotide sequence ID" value="NZ_CADILG010000110.1"/>
</dbReference>
<dbReference type="AlphaFoldDB" id="A0A6S7F1P2"/>
<name>A0A6S7F1P2_9BURK</name>
<dbReference type="Proteomes" id="UP000494117">
    <property type="component" value="Unassembled WGS sequence"/>
</dbReference>
<sequence>MSVHVSECCRCGHRVYPARLWCPACGHGQARTAQVEQAELQAWTELPSKDGAPARIIATVRALPVGPVLVARLEAPPAGEGQRLRLFERDMQGISLPWARALDAGEA</sequence>
<evidence type="ECO:0008006" key="3">
    <source>
        <dbReference type="Google" id="ProtNLM"/>
    </source>
</evidence>
<reference evidence="1 2" key="1">
    <citation type="submission" date="2020-04" db="EMBL/GenBank/DDBJ databases">
        <authorList>
            <person name="De Canck E."/>
        </authorList>
    </citation>
    <scope>NUCLEOTIDE SEQUENCE [LARGE SCALE GENOMIC DNA]</scope>
    <source>
        <strain evidence="1 2">LMG 26858</strain>
    </source>
</reference>
<dbReference type="SUPFAM" id="SSF50249">
    <property type="entry name" value="Nucleic acid-binding proteins"/>
    <property type="match status" value="1"/>
</dbReference>
<evidence type="ECO:0000313" key="2">
    <source>
        <dbReference type="Proteomes" id="UP000494117"/>
    </source>
</evidence>
<gene>
    <name evidence="1" type="ORF">LMG26858_06251</name>
</gene>
<keyword evidence="2" id="KW-1185">Reference proteome</keyword>
<accession>A0A6S7F1P2</accession>
<proteinExistence type="predicted"/>
<protein>
    <recommendedName>
        <fullName evidence="3">DUF35 domain-containing protein</fullName>
    </recommendedName>
</protein>